<organism evidence="2 3">
    <name type="scientific">Stephania cephalantha</name>
    <dbReference type="NCBI Taxonomy" id="152367"/>
    <lineage>
        <taxon>Eukaryota</taxon>
        <taxon>Viridiplantae</taxon>
        <taxon>Streptophyta</taxon>
        <taxon>Embryophyta</taxon>
        <taxon>Tracheophyta</taxon>
        <taxon>Spermatophyta</taxon>
        <taxon>Magnoliopsida</taxon>
        <taxon>Ranunculales</taxon>
        <taxon>Menispermaceae</taxon>
        <taxon>Menispermoideae</taxon>
        <taxon>Cissampelideae</taxon>
        <taxon>Stephania</taxon>
    </lineage>
</organism>
<feature type="region of interest" description="Disordered" evidence="1">
    <location>
        <begin position="37"/>
        <end position="65"/>
    </location>
</feature>
<dbReference type="Proteomes" id="UP001419268">
    <property type="component" value="Unassembled WGS sequence"/>
</dbReference>
<evidence type="ECO:0000256" key="1">
    <source>
        <dbReference type="SAM" id="MobiDB-lite"/>
    </source>
</evidence>
<sequence>MITELCKQDRFSMTGVEFDVFSDKLITNDIIEKSKKVSGYVDSEEERERNAAQEMDHIGKKSTGK</sequence>
<dbReference type="EMBL" id="JBBNAG010000012">
    <property type="protein sequence ID" value="KAK9088568.1"/>
    <property type="molecule type" value="Genomic_DNA"/>
</dbReference>
<dbReference type="AlphaFoldDB" id="A0AAP0EFT9"/>
<keyword evidence="3" id="KW-1185">Reference proteome</keyword>
<comment type="caution">
    <text evidence="2">The sequence shown here is derived from an EMBL/GenBank/DDBJ whole genome shotgun (WGS) entry which is preliminary data.</text>
</comment>
<accession>A0AAP0EFT9</accession>
<evidence type="ECO:0000313" key="2">
    <source>
        <dbReference type="EMBL" id="KAK9088568.1"/>
    </source>
</evidence>
<proteinExistence type="predicted"/>
<reference evidence="2 3" key="1">
    <citation type="submission" date="2024-01" db="EMBL/GenBank/DDBJ databases">
        <title>Genome assemblies of Stephania.</title>
        <authorList>
            <person name="Yang L."/>
        </authorList>
    </citation>
    <scope>NUCLEOTIDE SEQUENCE [LARGE SCALE GENOMIC DNA]</scope>
    <source>
        <strain evidence="2">JXDWG</strain>
        <tissue evidence="2">Leaf</tissue>
    </source>
</reference>
<protein>
    <submittedName>
        <fullName evidence="2">Uncharacterized protein</fullName>
    </submittedName>
</protein>
<feature type="compositionally biased region" description="Basic and acidic residues" evidence="1">
    <location>
        <begin position="46"/>
        <end position="59"/>
    </location>
</feature>
<evidence type="ECO:0000313" key="3">
    <source>
        <dbReference type="Proteomes" id="UP001419268"/>
    </source>
</evidence>
<gene>
    <name evidence="2" type="ORF">Scep_027650</name>
</gene>
<name>A0AAP0EFT9_9MAGN</name>